<proteinExistence type="predicted"/>
<accession>A0A6L2K7C3</accession>
<dbReference type="Gene3D" id="3.10.10.10">
    <property type="entry name" value="HIV Type 1 Reverse Transcriptase, subunit A, domain 1"/>
    <property type="match status" value="1"/>
</dbReference>
<comment type="caution">
    <text evidence="1">The sequence shown here is derived from an EMBL/GenBank/DDBJ whole genome shotgun (WGS) entry which is preliminary data.</text>
</comment>
<evidence type="ECO:0000313" key="1">
    <source>
        <dbReference type="EMBL" id="GEU43784.1"/>
    </source>
</evidence>
<reference evidence="1" key="1">
    <citation type="journal article" date="2019" name="Sci. Rep.">
        <title>Draft genome of Tanacetum cinerariifolium, the natural source of mosquito coil.</title>
        <authorList>
            <person name="Yamashiro T."/>
            <person name="Shiraishi A."/>
            <person name="Satake H."/>
            <person name="Nakayama K."/>
        </authorList>
    </citation>
    <scope>NUCLEOTIDE SEQUENCE</scope>
</reference>
<dbReference type="InterPro" id="IPR053134">
    <property type="entry name" value="RNA-dir_DNA_polymerase"/>
</dbReference>
<dbReference type="GO" id="GO:0003887">
    <property type="term" value="F:DNA-directed DNA polymerase activity"/>
    <property type="evidence" value="ECO:0007669"/>
    <property type="project" value="UniProtKB-KW"/>
</dbReference>
<keyword evidence="1" id="KW-0239">DNA-directed DNA polymerase</keyword>
<dbReference type="EMBL" id="BKCJ010001755">
    <property type="protein sequence ID" value="GEU43784.1"/>
    <property type="molecule type" value="Genomic_DNA"/>
</dbReference>
<dbReference type="SUPFAM" id="SSF56672">
    <property type="entry name" value="DNA/RNA polymerases"/>
    <property type="match status" value="1"/>
</dbReference>
<dbReference type="InterPro" id="IPR043128">
    <property type="entry name" value="Rev_trsase/Diguanyl_cyclase"/>
</dbReference>
<keyword evidence="1" id="KW-0808">Transferase</keyword>
<name>A0A6L2K7C3_TANCI</name>
<sequence length="475" mass="53045">MNTSSSSGMGSLLCNIIPNPQEDLKGIITRSGVTLAGPSFSPPPPSKMVDRELETITAHVLTGSTNNVPPLVVQPSPASTFSTPISSSKMTEVTKDTVQPSTKNIQPLVAQTQVPIDEPVVAPKPKLTIPYPSRANKQKLLIDYVVNPRVPLILGRTFLRTGRALIDVYGQELTLCVDDEAITFKVGQTLKYSYNDAELINRINVIDVACEEYVQEGDILYLEKLLNEDPSPNIPLVKTEYLKQVDATMINPSIDEPPELELKELPSHLEYAFLEGIDKLPIIISRELKDKEKSALLKDDFKPTVQHQRRVNPKIHEVIKKEVIKLIDAGLIYPISNSPWVSPVHCVPKKGGTFQRCMMAIFHDMIEKTMEVFMDDFLVFGNSFFSCLSHLDQMLQRGAENLAIDHLSRLENPDQDELEKKEINKTFPLETLGMIAFRVDSSTPWIALDLEASRAHGFVHRPLELQSLAYGNLIS</sequence>
<dbReference type="InterPro" id="IPR043502">
    <property type="entry name" value="DNA/RNA_pol_sf"/>
</dbReference>
<gene>
    <name evidence="1" type="ORF">Tci_015762</name>
</gene>
<organism evidence="1">
    <name type="scientific">Tanacetum cinerariifolium</name>
    <name type="common">Dalmatian daisy</name>
    <name type="synonym">Chrysanthemum cinerariifolium</name>
    <dbReference type="NCBI Taxonomy" id="118510"/>
    <lineage>
        <taxon>Eukaryota</taxon>
        <taxon>Viridiplantae</taxon>
        <taxon>Streptophyta</taxon>
        <taxon>Embryophyta</taxon>
        <taxon>Tracheophyta</taxon>
        <taxon>Spermatophyta</taxon>
        <taxon>Magnoliopsida</taxon>
        <taxon>eudicotyledons</taxon>
        <taxon>Gunneridae</taxon>
        <taxon>Pentapetalae</taxon>
        <taxon>asterids</taxon>
        <taxon>campanulids</taxon>
        <taxon>Asterales</taxon>
        <taxon>Asteraceae</taxon>
        <taxon>Asteroideae</taxon>
        <taxon>Anthemideae</taxon>
        <taxon>Anthemidinae</taxon>
        <taxon>Tanacetum</taxon>
    </lineage>
</organism>
<dbReference type="PANTHER" id="PTHR24559">
    <property type="entry name" value="TRANSPOSON TY3-I GAG-POL POLYPROTEIN"/>
    <property type="match status" value="1"/>
</dbReference>
<dbReference type="Gene3D" id="3.30.70.270">
    <property type="match status" value="1"/>
</dbReference>
<dbReference type="AlphaFoldDB" id="A0A6L2K7C3"/>
<protein>
    <submittedName>
        <fullName evidence="1">DNA-directed DNA polymerase</fullName>
    </submittedName>
</protein>
<dbReference type="PANTHER" id="PTHR24559:SF444">
    <property type="entry name" value="REVERSE TRANSCRIPTASE DOMAIN-CONTAINING PROTEIN"/>
    <property type="match status" value="1"/>
</dbReference>
<keyword evidence="1" id="KW-0548">Nucleotidyltransferase</keyword>